<dbReference type="GO" id="GO:0005524">
    <property type="term" value="F:ATP binding"/>
    <property type="evidence" value="ECO:0007669"/>
    <property type="project" value="UniProtKB-KW"/>
</dbReference>
<protein>
    <recommendedName>
        <fullName evidence="1 7">Serine--tRNA ligase</fullName>
        <ecNumber evidence="1 7">6.1.1.11</ecNumber>
    </recommendedName>
</protein>
<comment type="caution">
    <text evidence="12">The sequence shown here is derived from an EMBL/GenBank/DDBJ whole genome shotgun (WGS) entry which is preliminary data.</text>
</comment>
<feature type="binding site" evidence="8">
    <location>
        <position position="251"/>
    </location>
    <ligand>
        <name>L-serine</name>
        <dbReference type="ChEBI" id="CHEBI:33384"/>
    </ligand>
</feature>
<feature type="coiled-coil region" evidence="10">
    <location>
        <begin position="29"/>
        <end position="92"/>
    </location>
</feature>
<dbReference type="InterPro" id="IPR002314">
    <property type="entry name" value="aa-tRNA-synt_IIb"/>
</dbReference>
<evidence type="ECO:0000256" key="8">
    <source>
        <dbReference type="PIRSR" id="PIRSR001529-1"/>
    </source>
</evidence>
<evidence type="ECO:0000256" key="5">
    <source>
        <dbReference type="ARBA" id="ARBA00022917"/>
    </source>
</evidence>
<feature type="binding site" evidence="9">
    <location>
        <begin position="267"/>
        <end position="270"/>
    </location>
    <ligand>
        <name>ATP</name>
        <dbReference type="ChEBI" id="CHEBI:30616"/>
    </ligand>
</feature>
<organism evidence="12 13">
    <name type="scientific">Candidatus Gottesmanbacteria bacterium GW2011_GWA1_43_11</name>
    <dbReference type="NCBI Taxonomy" id="1618436"/>
    <lineage>
        <taxon>Bacteria</taxon>
        <taxon>Candidatus Gottesmaniibacteriota</taxon>
    </lineage>
</organism>
<dbReference type="InterPro" id="IPR042103">
    <property type="entry name" value="SerRS_1_N_sf"/>
</dbReference>
<dbReference type="InterPro" id="IPR015866">
    <property type="entry name" value="Ser-tRNA-synth_1_N"/>
</dbReference>
<sequence length="415" mass="46840">MDSKFILENLDLVKSSLAKRGSKFNLDELVKLDQERKSFIQKIETLRKERNELGRQNSPETHERGKAVKAELKKLEPELVTIEEKLSQLINQIPNIVMPETPTGKSEADNVVVKTIGSKTEFDFEPLDHVTLAEQNGWLDFERGAKVSGSQFYYTKGDLALFELALIRYATDFLTKKGFTLVNTPDLAKSRYYLGTGYNPQGPEAQIYTVEGEDLGLIATAEVTLAGLHADEILESKQLPLKYVGISHVFRKEAGAYGKYSKGLYRVHQFTKVEMFVYCKPEDSAKMHLELLGLEEELYQGLELPFRVLEMCAADLGAQAARKFDLEAWMPGRKDYGEVTSTSNTTDYQARRLQIKFRSANGKTQFVHTLNGTAITSSRVPIAIMENFQQKDRSVRVPDSLVPYFGKPVMEALSQ</sequence>
<evidence type="ECO:0000256" key="1">
    <source>
        <dbReference type="ARBA" id="ARBA00012840"/>
    </source>
</evidence>
<dbReference type="InterPro" id="IPR010978">
    <property type="entry name" value="tRNA-bd_arm"/>
</dbReference>
<feature type="binding site" evidence="8">
    <location>
        <position position="371"/>
    </location>
    <ligand>
        <name>L-serine</name>
        <dbReference type="ChEBI" id="CHEBI:33384"/>
    </ligand>
</feature>
<dbReference type="GO" id="GO:0005737">
    <property type="term" value="C:cytoplasm"/>
    <property type="evidence" value="ECO:0007669"/>
    <property type="project" value="UniProtKB-UniRule"/>
</dbReference>
<dbReference type="PANTHER" id="PTHR11778">
    <property type="entry name" value="SERYL-TRNA SYNTHETASE"/>
    <property type="match status" value="1"/>
</dbReference>
<evidence type="ECO:0000259" key="11">
    <source>
        <dbReference type="PROSITE" id="PS50862"/>
    </source>
</evidence>
<proteinExistence type="predicted"/>
<dbReference type="Pfam" id="PF00587">
    <property type="entry name" value="tRNA-synt_2b"/>
    <property type="match status" value="1"/>
</dbReference>
<evidence type="ECO:0000256" key="4">
    <source>
        <dbReference type="ARBA" id="ARBA00022840"/>
    </source>
</evidence>
<dbReference type="AlphaFoldDB" id="A0A0G1CDY7"/>
<evidence type="ECO:0000256" key="6">
    <source>
        <dbReference type="ARBA" id="ARBA00023146"/>
    </source>
</evidence>
<feature type="binding site" evidence="8">
    <location>
        <position position="220"/>
    </location>
    <ligand>
        <name>L-serine</name>
        <dbReference type="ChEBI" id="CHEBI:33384"/>
    </ligand>
</feature>
<name>A0A0G1CDY7_9BACT</name>
<evidence type="ECO:0000256" key="10">
    <source>
        <dbReference type="SAM" id="Coils"/>
    </source>
</evidence>
<keyword evidence="6" id="KW-0030">Aminoacyl-tRNA synthetase</keyword>
<evidence type="ECO:0000256" key="9">
    <source>
        <dbReference type="PIRSR" id="PIRSR001529-2"/>
    </source>
</evidence>
<dbReference type="EMBL" id="LCFB01000032">
    <property type="protein sequence ID" value="KKS83757.1"/>
    <property type="molecule type" value="Genomic_DNA"/>
</dbReference>
<evidence type="ECO:0000256" key="7">
    <source>
        <dbReference type="NCBIfam" id="TIGR00414"/>
    </source>
</evidence>
<keyword evidence="3" id="KW-0547">Nucleotide-binding</keyword>
<keyword evidence="2 12" id="KW-0436">Ligase</keyword>
<reference evidence="12 13" key="1">
    <citation type="journal article" date="2015" name="Nature">
        <title>rRNA introns, odd ribosomes, and small enigmatic genomes across a large radiation of phyla.</title>
        <authorList>
            <person name="Brown C.T."/>
            <person name="Hug L.A."/>
            <person name="Thomas B.C."/>
            <person name="Sharon I."/>
            <person name="Castelle C.J."/>
            <person name="Singh A."/>
            <person name="Wilkins M.J."/>
            <person name="Williams K.H."/>
            <person name="Banfield J.F."/>
        </authorList>
    </citation>
    <scope>NUCLEOTIDE SEQUENCE [LARGE SCALE GENOMIC DNA]</scope>
</reference>
<dbReference type="NCBIfam" id="TIGR00414">
    <property type="entry name" value="serS"/>
    <property type="match status" value="1"/>
</dbReference>
<dbReference type="EC" id="6.1.1.11" evidence="1 7"/>
<dbReference type="Pfam" id="PF02403">
    <property type="entry name" value="Seryl_tRNA_N"/>
    <property type="match status" value="1"/>
</dbReference>
<keyword evidence="10" id="KW-0175">Coiled coil</keyword>
<dbReference type="PROSITE" id="PS50862">
    <property type="entry name" value="AA_TRNA_LIGASE_II"/>
    <property type="match status" value="1"/>
</dbReference>
<dbReference type="GO" id="GO:0004828">
    <property type="term" value="F:serine-tRNA ligase activity"/>
    <property type="evidence" value="ECO:0007669"/>
    <property type="project" value="UniProtKB-UniRule"/>
</dbReference>
<dbReference type="InterPro" id="IPR006195">
    <property type="entry name" value="aa-tRNA-synth_II"/>
</dbReference>
<keyword evidence="5" id="KW-0648">Protein biosynthesis</keyword>
<dbReference type="Gene3D" id="3.30.930.10">
    <property type="entry name" value="Bira Bifunctional Protein, Domain 2"/>
    <property type="match status" value="1"/>
</dbReference>
<keyword evidence="4 9" id="KW-0067">ATP-binding</keyword>
<dbReference type="InterPro" id="IPR033729">
    <property type="entry name" value="SerRS_core"/>
</dbReference>
<dbReference type="Gene3D" id="1.10.287.40">
    <property type="entry name" value="Serine-tRNA synthetase, tRNA binding domain"/>
    <property type="match status" value="1"/>
</dbReference>
<dbReference type="GO" id="GO:0006434">
    <property type="term" value="P:seryl-tRNA aminoacylation"/>
    <property type="evidence" value="ECO:0007669"/>
    <property type="project" value="UniProtKB-UniRule"/>
</dbReference>
<gene>
    <name evidence="12" type="ORF">UV59_C0032G0005</name>
</gene>
<feature type="binding site" evidence="8">
    <location>
        <position position="274"/>
    </location>
    <ligand>
        <name>L-serine</name>
        <dbReference type="ChEBI" id="CHEBI:33384"/>
    </ligand>
</feature>
<dbReference type="STRING" id="1618436.UV59_C0032G0005"/>
<dbReference type="PATRIC" id="fig|1618436.3.peg.1292"/>
<dbReference type="PRINTS" id="PR00981">
    <property type="entry name" value="TRNASYNTHSER"/>
</dbReference>
<feature type="site" description="Important for serine binding" evidence="8">
    <location>
        <position position="373"/>
    </location>
</feature>
<accession>A0A0G1CDY7</accession>
<evidence type="ECO:0000256" key="2">
    <source>
        <dbReference type="ARBA" id="ARBA00022598"/>
    </source>
</evidence>
<dbReference type="SUPFAM" id="SSF46589">
    <property type="entry name" value="tRNA-binding arm"/>
    <property type="match status" value="1"/>
</dbReference>
<evidence type="ECO:0000313" key="12">
    <source>
        <dbReference type="EMBL" id="KKS83757.1"/>
    </source>
</evidence>
<dbReference type="PIRSF" id="PIRSF001529">
    <property type="entry name" value="Ser-tRNA-synth_IIa"/>
    <property type="match status" value="1"/>
</dbReference>
<evidence type="ECO:0000313" key="13">
    <source>
        <dbReference type="Proteomes" id="UP000034543"/>
    </source>
</evidence>
<feature type="binding site" evidence="9">
    <location>
        <begin position="251"/>
        <end position="253"/>
    </location>
    <ligand>
        <name>ATP</name>
        <dbReference type="ChEBI" id="CHEBI:30616"/>
    </ligand>
</feature>
<feature type="binding site" evidence="9">
    <location>
        <begin position="338"/>
        <end position="341"/>
    </location>
    <ligand>
        <name>ATP</name>
        <dbReference type="ChEBI" id="CHEBI:30616"/>
    </ligand>
</feature>
<dbReference type="SUPFAM" id="SSF55681">
    <property type="entry name" value="Class II aaRS and biotin synthetases"/>
    <property type="match status" value="1"/>
</dbReference>
<feature type="domain" description="Aminoacyl-transfer RNA synthetases class-II family profile" evidence="11">
    <location>
        <begin position="128"/>
        <end position="398"/>
    </location>
</feature>
<dbReference type="InterPro" id="IPR045864">
    <property type="entry name" value="aa-tRNA-synth_II/BPL/LPL"/>
</dbReference>
<evidence type="ECO:0000256" key="3">
    <source>
        <dbReference type="ARBA" id="ARBA00022741"/>
    </source>
</evidence>
<dbReference type="Proteomes" id="UP000034543">
    <property type="component" value="Unassembled WGS sequence"/>
</dbReference>
<dbReference type="CDD" id="cd00770">
    <property type="entry name" value="SerRS_core"/>
    <property type="match status" value="1"/>
</dbReference>
<dbReference type="InterPro" id="IPR002317">
    <property type="entry name" value="Ser-tRNA-ligase_type_1"/>
</dbReference>